<protein>
    <submittedName>
        <fullName evidence="15">Nuclear receptor subfamily 5, group A, member 1b</fullName>
    </submittedName>
</protein>
<evidence type="ECO:0000256" key="3">
    <source>
        <dbReference type="ARBA" id="ARBA00022723"/>
    </source>
</evidence>
<keyword evidence="8 12" id="KW-0804">Transcription</keyword>
<evidence type="ECO:0000256" key="10">
    <source>
        <dbReference type="ARBA" id="ARBA00023242"/>
    </source>
</evidence>
<dbReference type="PIRSF" id="PIRSF002530">
    <property type="entry name" value="Nuc_orph_FTZ-F1"/>
    <property type="match status" value="1"/>
</dbReference>
<sequence>MPLLIIGLHVTNMSLIFKKCPSDADLDMCPVCGDTVSGYHYGLLTCESCKGFFKRTVQNNKSYTCSESQDCRIDKTQRKRCPFCRFQKCLRVGMRLEAVRADRMRGGRNRFGPMYKRHRALKQQKNALLQSHGLKAEYTPDLISPPTRTPFNFTNININTTPSDTITSDLHTQTHSGYSFYQNEPRHESPQYYHVSPLGALYSPVHAMAVIGDCSGIPGIPQAQCSGSFSAQGPALPHLLVEFLRCELDELQVRSKIIGRLEQMQGEGGSGGYGATHMYLMVDQMLFYIVEWARGSVFFKELKVSDQMKLLHHCWCELLVLDMVSRQLQHGRQGSLVLVTGQEVDLPALVSPAGPLLRTLVQKGQDLVESFRKLQVDRNEVVCFKFLILFNTDVKHVENQSFVENVKEQVHRALLEYTLCAYPQFLDKFDKLLLCWSDLCALSTLAEEYLCSKDICGEVPCNNLLNELLHAKHHSM</sequence>
<dbReference type="SUPFAM" id="SSF48508">
    <property type="entry name" value="Nuclear receptor ligand-binding domain"/>
    <property type="match status" value="1"/>
</dbReference>
<keyword evidence="9 12" id="KW-0675">Receptor</keyword>
<dbReference type="GO" id="GO:0004879">
    <property type="term" value="F:nuclear receptor activity"/>
    <property type="evidence" value="ECO:0007669"/>
    <property type="project" value="InterPro"/>
</dbReference>
<dbReference type="Pfam" id="PF00105">
    <property type="entry name" value="zf-C4"/>
    <property type="match status" value="1"/>
</dbReference>
<dbReference type="InterPro" id="IPR000536">
    <property type="entry name" value="Nucl_hrmn_rcpt_lig-bd"/>
</dbReference>
<evidence type="ECO:0000256" key="9">
    <source>
        <dbReference type="ARBA" id="ARBA00023170"/>
    </source>
</evidence>
<dbReference type="GO" id="GO:0000978">
    <property type="term" value="F:RNA polymerase II cis-regulatory region sequence-specific DNA binding"/>
    <property type="evidence" value="ECO:0007669"/>
    <property type="project" value="TreeGrafter"/>
</dbReference>
<reference evidence="15" key="2">
    <citation type="submission" date="2025-09" db="UniProtKB">
        <authorList>
            <consortium name="Ensembl"/>
        </authorList>
    </citation>
    <scope>IDENTIFICATION</scope>
</reference>
<comment type="similarity">
    <text evidence="2">Belongs to the nuclear hormone receptor family. NR5 subfamily.</text>
</comment>
<dbReference type="PROSITE" id="PS51030">
    <property type="entry name" value="NUCLEAR_REC_DBD_2"/>
    <property type="match status" value="1"/>
</dbReference>
<dbReference type="Gene3D" id="3.30.50.10">
    <property type="entry name" value="Erythroid Transcription Factor GATA-1, subunit A"/>
    <property type="match status" value="1"/>
</dbReference>
<feature type="domain" description="NR LBD" evidence="14">
    <location>
        <begin position="235"/>
        <end position="472"/>
    </location>
</feature>
<reference evidence="15" key="1">
    <citation type="submission" date="2025-08" db="UniProtKB">
        <authorList>
            <consortium name="Ensembl"/>
        </authorList>
    </citation>
    <scope>IDENTIFICATION</scope>
</reference>
<keyword evidence="6 12" id="KW-0805">Transcription regulation</keyword>
<evidence type="ECO:0000256" key="6">
    <source>
        <dbReference type="ARBA" id="ARBA00023015"/>
    </source>
</evidence>
<dbReference type="Pfam" id="PF00104">
    <property type="entry name" value="Hormone_recep"/>
    <property type="match status" value="1"/>
</dbReference>
<dbReference type="GO" id="GO:0008270">
    <property type="term" value="F:zinc ion binding"/>
    <property type="evidence" value="ECO:0007669"/>
    <property type="project" value="UniProtKB-KW"/>
</dbReference>
<evidence type="ECO:0000259" key="14">
    <source>
        <dbReference type="PROSITE" id="PS51843"/>
    </source>
</evidence>
<comment type="subcellular location">
    <subcellularLocation>
        <location evidence="1 12">Nucleus</location>
    </subcellularLocation>
</comment>
<accession>A0A8C5B0J6</accession>
<organism evidence="15 16">
    <name type="scientific">Gadus morhua</name>
    <name type="common">Atlantic cod</name>
    <dbReference type="NCBI Taxonomy" id="8049"/>
    <lineage>
        <taxon>Eukaryota</taxon>
        <taxon>Metazoa</taxon>
        <taxon>Chordata</taxon>
        <taxon>Craniata</taxon>
        <taxon>Vertebrata</taxon>
        <taxon>Euteleostomi</taxon>
        <taxon>Actinopterygii</taxon>
        <taxon>Neopterygii</taxon>
        <taxon>Teleostei</taxon>
        <taxon>Neoteleostei</taxon>
        <taxon>Acanthomorphata</taxon>
        <taxon>Zeiogadaria</taxon>
        <taxon>Gadariae</taxon>
        <taxon>Gadiformes</taxon>
        <taxon>Gadoidei</taxon>
        <taxon>Gadidae</taxon>
        <taxon>Gadus</taxon>
    </lineage>
</organism>
<feature type="binding site" evidence="11">
    <location>
        <position position="449"/>
    </location>
    <ligand>
        <name>a phospholipid derivative</name>
        <dbReference type="ChEBI" id="CHEBI:16247"/>
    </ligand>
</feature>
<dbReference type="GO" id="GO:0009888">
    <property type="term" value="P:tissue development"/>
    <property type="evidence" value="ECO:0007669"/>
    <property type="project" value="TreeGrafter"/>
</dbReference>
<dbReference type="GeneTree" id="ENSGT00940000153391"/>
<evidence type="ECO:0000256" key="8">
    <source>
        <dbReference type="ARBA" id="ARBA00023163"/>
    </source>
</evidence>
<dbReference type="GO" id="GO:0009755">
    <property type="term" value="P:hormone-mediated signaling pathway"/>
    <property type="evidence" value="ECO:0007669"/>
    <property type="project" value="TreeGrafter"/>
</dbReference>
<keyword evidence="16" id="KW-1185">Reference proteome</keyword>
<keyword evidence="4 12" id="KW-0863">Zinc-finger</keyword>
<dbReference type="CDD" id="cd07167">
    <property type="entry name" value="NR_DBD_Lrh-1_like"/>
    <property type="match status" value="1"/>
</dbReference>
<dbReference type="InterPro" id="IPR016355">
    <property type="entry name" value="NR5-like"/>
</dbReference>
<dbReference type="SMART" id="SM00399">
    <property type="entry name" value="ZnF_C4"/>
    <property type="match status" value="1"/>
</dbReference>
<dbReference type="GO" id="GO:0090575">
    <property type="term" value="C:RNA polymerase II transcription regulator complex"/>
    <property type="evidence" value="ECO:0007669"/>
    <property type="project" value="TreeGrafter"/>
</dbReference>
<evidence type="ECO:0000256" key="11">
    <source>
        <dbReference type="PIRSR" id="PIRSR002530-1"/>
    </source>
</evidence>
<evidence type="ECO:0000259" key="13">
    <source>
        <dbReference type="PROSITE" id="PS51030"/>
    </source>
</evidence>
<keyword evidence="5 12" id="KW-0862">Zinc</keyword>
<evidence type="ECO:0000256" key="2">
    <source>
        <dbReference type="ARBA" id="ARBA00007536"/>
    </source>
</evidence>
<dbReference type="SUPFAM" id="SSF57716">
    <property type="entry name" value="Glucocorticoid receptor-like (DNA-binding domain)"/>
    <property type="match status" value="1"/>
</dbReference>
<dbReference type="PANTHER" id="PTHR24086:SF48">
    <property type="entry name" value="FF1D-RELATED"/>
    <property type="match status" value="1"/>
</dbReference>
<evidence type="ECO:0000256" key="12">
    <source>
        <dbReference type="RuleBase" id="RU004334"/>
    </source>
</evidence>
<dbReference type="PRINTS" id="PR00047">
    <property type="entry name" value="STROIDFINGER"/>
</dbReference>
<dbReference type="Proteomes" id="UP000694546">
    <property type="component" value="Chromosome 4"/>
</dbReference>
<dbReference type="SMART" id="SM00430">
    <property type="entry name" value="HOLI"/>
    <property type="match status" value="1"/>
</dbReference>
<keyword evidence="3 12" id="KW-0479">Metal-binding</keyword>
<evidence type="ECO:0000256" key="5">
    <source>
        <dbReference type="ARBA" id="ARBA00022833"/>
    </source>
</evidence>
<keyword evidence="7 12" id="KW-0238">DNA-binding</keyword>
<keyword evidence="10 12" id="KW-0539">Nucleus</keyword>
<evidence type="ECO:0000256" key="1">
    <source>
        <dbReference type="ARBA" id="ARBA00004123"/>
    </source>
</evidence>
<dbReference type="InterPro" id="IPR001628">
    <property type="entry name" value="Znf_hrmn_rcpt"/>
</dbReference>
<dbReference type="PROSITE" id="PS51843">
    <property type="entry name" value="NR_LBD"/>
    <property type="match status" value="1"/>
</dbReference>
<proteinExistence type="inferred from homology"/>
<name>A0A8C5B0J6_GADMO</name>
<dbReference type="PANTHER" id="PTHR24086">
    <property type="entry name" value="NUCLEAR RECEPTOR SUBFAMILY 5 GROUP A"/>
    <property type="match status" value="1"/>
</dbReference>
<dbReference type="PROSITE" id="PS00031">
    <property type="entry name" value="NUCLEAR_REC_DBD_1"/>
    <property type="match status" value="1"/>
</dbReference>
<evidence type="ECO:0000256" key="4">
    <source>
        <dbReference type="ARBA" id="ARBA00022771"/>
    </source>
</evidence>
<dbReference type="InterPro" id="IPR035500">
    <property type="entry name" value="NHR-like_dom_sf"/>
</dbReference>
<dbReference type="InterPro" id="IPR013088">
    <property type="entry name" value="Znf_NHR/GATA"/>
</dbReference>
<evidence type="ECO:0000313" key="15">
    <source>
        <dbReference type="Ensembl" id="ENSGMOP00000039459.1"/>
    </source>
</evidence>
<dbReference type="Gene3D" id="1.10.565.10">
    <property type="entry name" value="Retinoid X Receptor"/>
    <property type="match status" value="1"/>
</dbReference>
<feature type="binding site" evidence="11">
    <location>
        <begin position="354"/>
        <end position="357"/>
    </location>
    <ligand>
        <name>a phospholipid derivative</name>
        <dbReference type="ChEBI" id="CHEBI:16247"/>
    </ligand>
</feature>
<gene>
    <name evidence="15" type="primary">LOC115542234</name>
</gene>
<evidence type="ECO:0000256" key="7">
    <source>
        <dbReference type="ARBA" id="ARBA00023125"/>
    </source>
</evidence>
<evidence type="ECO:0000313" key="16">
    <source>
        <dbReference type="Proteomes" id="UP000694546"/>
    </source>
</evidence>
<dbReference type="Ensembl" id="ENSGMOT00000052667.1">
    <property type="protein sequence ID" value="ENSGMOP00000039459.1"/>
    <property type="gene ID" value="ENSGMOG00000032636.1"/>
</dbReference>
<feature type="domain" description="Nuclear receptor" evidence="13">
    <location>
        <begin position="26"/>
        <end position="101"/>
    </location>
</feature>
<feature type="binding site" evidence="11">
    <location>
        <position position="453"/>
    </location>
    <ligand>
        <name>a phospholipid derivative</name>
        <dbReference type="ChEBI" id="CHEBI:16247"/>
    </ligand>
</feature>
<dbReference type="AlphaFoldDB" id="A0A8C5B0J6"/>
<dbReference type="PRINTS" id="PR00398">
    <property type="entry name" value="STRDHORMONER"/>
</dbReference>
<dbReference type="InterPro" id="IPR001723">
    <property type="entry name" value="Nuclear_hrmn_rcpt"/>
</dbReference>